<comment type="caution">
    <text evidence="3">The sequence shown here is derived from an EMBL/GenBank/DDBJ whole genome shotgun (WGS) entry which is preliminary data.</text>
</comment>
<dbReference type="Gene3D" id="1.20.1050.10">
    <property type="match status" value="1"/>
</dbReference>
<dbReference type="SFLD" id="SFLDS00019">
    <property type="entry name" value="Glutathione_Transferase_(cytos"/>
    <property type="match status" value="1"/>
</dbReference>
<dbReference type="PANTHER" id="PTHR44051:SF8">
    <property type="entry name" value="GLUTATHIONE S-TRANSFERASE GSTA"/>
    <property type="match status" value="1"/>
</dbReference>
<dbReference type="InterPro" id="IPR004045">
    <property type="entry name" value="Glutathione_S-Trfase_N"/>
</dbReference>
<dbReference type="RefSeq" id="WP_341673625.1">
    <property type="nucleotide sequence ID" value="NZ_JBBYHV010000002.1"/>
</dbReference>
<gene>
    <name evidence="3" type="ORF">AAEO60_10270</name>
</gene>
<sequence length="216" mass="24543">MTDITLYHLPGACSRVVMTALEQCGVDYADHPVNLMKGEQHSPEFRRVNPRGKIPVLLVDGELIGENAAIQWWLDKAYPEAGLLPKSANDWDAAQVLSDLFWISSGWHPSVRANMMPIRWTTGDPAPVRERGKELVKPLVQAFDARMADRPWWYGDDWSIIDVYFYWNYTTAEEGQYDLSGLDNLAAHRARVEAWPAFQRALARENAARERMANAA</sequence>
<dbReference type="InterPro" id="IPR036249">
    <property type="entry name" value="Thioredoxin-like_sf"/>
</dbReference>
<dbReference type="InterPro" id="IPR040079">
    <property type="entry name" value="Glutathione_S-Trfase"/>
</dbReference>
<accession>A0ABU9IF52</accession>
<dbReference type="InterPro" id="IPR010987">
    <property type="entry name" value="Glutathione-S-Trfase_C-like"/>
</dbReference>
<dbReference type="PROSITE" id="PS50404">
    <property type="entry name" value="GST_NTER"/>
    <property type="match status" value="1"/>
</dbReference>
<reference evidence="3 4" key="1">
    <citation type="submission" date="2024-04" db="EMBL/GenBank/DDBJ databases">
        <title>Aurantiacibacter sp. DGU6 16S ribosomal RNA gene Genome sequencing and assembly.</title>
        <authorList>
            <person name="Park S."/>
        </authorList>
    </citation>
    <scope>NUCLEOTIDE SEQUENCE [LARGE SCALE GENOMIC DNA]</scope>
    <source>
        <strain evidence="3 4">DGU6</strain>
    </source>
</reference>
<dbReference type="Proteomes" id="UP001497045">
    <property type="component" value="Unassembled WGS sequence"/>
</dbReference>
<name>A0ABU9IF52_9SPHN</name>
<dbReference type="SFLD" id="SFLDG01150">
    <property type="entry name" value="Main.1:_Beta-like"/>
    <property type="match status" value="1"/>
</dbReference>
<dbReference type="PANTHER" id="PTHR44051">
    <property type="entry name" value="GLUTATHIONE S-TRANSFERASE-RELATED"/>
    <property type="match status" value="1"/>
</dbReference>
<feature type="domain" description="GST N-terminal" evidence="1">
    <location>
        <begin position="1"/>
        <end position="82"/>
    </location>
</feature>
<evidence type="ECO:0000313" key="4">
    <source>
        <dbReference type="Proteomes" id="UP001497045"/>
    </source>
</evidence>
<dbReference type="SUPFAM" id="SSF52833">
    <property type="entry name" value="Thioredoxin-like"/>
    <property type="match status" value="1"/>
</dbReference>
<protein>
    <submittedName>
        <fullName evidence="3">Glutathione S-transferase family protein</fullName>
    </submittedName>
</protein>
<dbReference type="SFLD" id="SFLDG00358">
    <property type="entry name" value="Main_(cytGST)"/>
    <property type="match status" value="1"/>
</dbReference>
<dbReference type="PROSITE" id="PS50405">
    <property type="entry name" value="GST_CTER"/>
    <property type="match status" value="1"/>
</dbReference>
<feature type="domain" description="GST C-terminal" evidence="2">
    <location>
        <begin position="89"/>
        <end position="216"/>
    </location>
</feature>
<evidence type="ECO:0000259" key="2">
    <source>
        <dbReference type="PROSITE" id="PS50405"/>
    </source>
</evidence>
<dbReference type="Pfam" id="PF02798">
    <property type="entry name" value="GST_N"/>
    <property type="match status" value="1"/>
</dbReference>
<evidence type="ECO:0000259" key="1">
    <source>
        <dbReference type="PROSITE" id="PS50404"/>
    </source>
</evidence>
<dbReference type="Gene3D" id="3.40.30.10">
    <property type="entry name" value="Glutaredoxin"/>
    <property type="match status" value="1"/>
</dbReference>
<dbReference type="CDD" id="cd03057">
    <property type="entry name" value="GST_N_Beta"/>
    <property type="match status" value="1"/>
</dbReference>
<evidence type="ECO:0000313" key="3">
    <source>
        <dbReference type="EMBL" id="MEL1251058.1"/>
    </source>
</evidence>
<keyword evidence="4" id="KW-1185">Reference proteome</keyword>
<dbReference type="EMBL" id="JBBYHV010000002">
    <property type="protein sequence ID" value="MEL1251058.1"/>
    <property type="molecule type" value="Genomic_DNA"/>
</dbReference>
<dbReference type="SUPFAM" id="SSF47616">
    <property type="entry name" value="GST C-terminal domain-like"/>
    <property type="match status" value="1"/>
</dbReference>
<proteinExistence type="predicted"/>
<dbReference type="PROSITE" id="PS51354">
    <property type="entry name" value="GLUTAREDOXIN_2"/>
    <property type="match status" value="1"/>
</dbReference>
<dbReference type="InterPro" id="IPR036282">
    <property type="entry name" value="Glutathione-S-Trfase_C_sf"/>
</dbReference>
<organism evidence="3 4">
    <name type="scientific">Aurantiacibacter gilvus</name>
    <dbReference type="NCBI Taxonomy" id="3139141"/>
    <lineage>
        <taxon>Bacteria</taxon>
        <taxon>Pseudomonadati</taxon>
        <taxon>Pseudomonadota</taxon>
        <taxon>Alphaproteobacteria</taxon>
        <taxon>Sphingomonadales</taxon>
        <taxon>Erythrobacteraceae</taxon>
        <taxon>Aurantiacibacter</taxon>
    </lineage>
</organism>